<gene>
    <name evidence="1" type="ORF">ACFFRN_23380</name>
</gene>
<dbReference type="Proteomes" id="UP001589646">
    <property type="component" value="Unassembled WGS sequence"/>
</dbReference>
<evidence type="ECO:0000313" key="2">
    <source>
        <dbReference type="Proteomes" id="UP001589646"/>
    </source>
</evidence>
<protein>
    <submittedName>
        <fullName evidence="1">Uncharacterized protein</fullName>
    </submittedName>
</protein>
<comment type="caution">
    <text evidence="1">The sequence shown here is derived from an EMBL/GenBank/DDBJ whole genome shotgun (WGS) entry which is preliminary data.</text>
</comment>
<reference evidence="1 2" key="1">
    <citation type="submission" date="2024-09" db="EMBL/GenBank/DDBJ databases">
        <authorList>
            <person name="Sun Q."/>
            <person name="Mori K."/>
        </authorList>
    </citation>
    <scope>NUCLEOTIDE SEQUENCE [LARGE SCALE GENOMIC DNA]</scope>
    <source>
        <strain evidence="1 2">JCM 3323</strain>
    </source>
</reference>
<name>A0ABV5Q2J0_9ACTN</name>
<proteinExistence type="predicted"/>
<dbReference type="RefSeq" id="WP_346128190.1">
    <property type="nucleotide sequence ID" value="NZ_BAAAXC010000015.1"/>
</dbReference>
<organism evidence="1 2">
    <name type="scientific">Nonomuraea roseola</name>
    <dbReference type="NCBI Taxonomy" id="46179"/>
    <lineage>
        <taxon>Bacteria</taxon>
        <taxon>Bacillati</taxon>
        <taxon>Actinomycetota</taxon>
        <taxon>Actinomycetes</taxon>
        <taxon>Streptosporangiales</taxon>
        <taxon>Streptosporangiaceae</taxon>
        <taxon>Nonomuraea</taxon>
    </lineage>
</organism>
<sequence>MAEIPGAKAELERLGRHMRAHLLELVARLTPEAEVFPEKLGHPSVADWHEPLKYTYGMTSRGARPDTVPPAELAQRAAEVLAAAGWAVVEEVADAYCVTGRSEDVMIRVRVSTVSEVVLYIAETPKMALATPEPFTRPEPLRTADTLDPGYVLCYECDGLGWCPCCYGRGWVPDTERGRRRCPECHQDRVCPICRGAGEKYAADLQDCERGYYPELSEERPDG</sequence>
<evidence type="ECO:0000313" key="1">
    <source>
        <dbReference type="EMBL" id="MFB9529554.1"/>
    </source>
</evidence>
<dbReference type="EMBL" id="JBHMCE010000007">
    <property type="protein sequence ID" value="MFB9529554.1"/>
    <property type="molecule type" value="Genomic_DNA"/>
</dbReference>
<accession>A0ABV5Q2J0</accession>
<keyword evidence="2" id="KW-1185">Reference proteome</keyword>